<organism evidence="17 18">
    <name type="scientific">Triplophysa tibetana</name>
    <dbReference type="NCBI Taxonomy" id="1572043"/>
    <lineage>
        <taxon>Eukaryota</taxon>
        <taxon>Metazoa</taxon>
        <taxon>Chordata</taxon>
        <taxon>Craniata</taxon>
        <taxon>Vertebrata</taxon>
        <taxon>Euteleostomi</taxon>
        <taxon>Actinopterygii</taxon>
        <taxon>Neopterygii</taxon>
        <taxon>Teleostei</taxon>
        <taxon>Ostariophysi</taxon>
        <taxon>Cypriniformes</taxon>
        <taxon>Nemacheilidae</taxon>
        <taxon>Triplophysa</taxon>
    </lineage>
</organism>
<keyword evidence="10 13" id="KW-0030">Aminoacyl-tRNA synthetase</keyword>
<comment type="catalytic activity">
    <reaction evidence="12">
        <text>tRNA(Arg) + L-arginine + ATP = L-arginyl-tRNA(Arg) + AMP + diphosphate</text>
        <dbReference type="Rhea" id="RHEA:20301"/>
        <dbReference type="Rhea" id="RHEA-COMP:9658"/>
        <dbReference type="Rhea" id="RHEA-COMP:9673"/>
        <dbReference type="ChEBI" id="CHEBI:30616"/>
        <dbReference type="ChEBI" id="CHEBI:32682"/>
        <dbReference type="ChEBI" id="CHEBI:33019"/>
        <dbReference type="ChEBI" id="CHEBI:78442"/>
        <dbReference type="ChEBI" id="CHEBI:78513"/>
        <dbReference type="ChEBI" id="CHEBI:456215"/>
        <dbReference type="EC" id="6.1.1.19"/>
    </reaction>
</comment>
<name>A0A5A9PI55_9TELE</name>
<comment type="subcellular location">
    <subcellularLocation>
        <location evidence="1">Cytoplasm</location>
        <location evidence="1">Cytosol</location>
    </subcellularLocation>
</comment>
<dbReference type="Proteomes" id="UP000324632">
    <property type="component" value="Chromosome 6"/>
</dbReference>
<accession>A0A5A9PI55</accession>
<dbReference type="InterPro" id="IPR014729">
    <property type="entry name" value="Rossmann-like_a/b/a_fold"/>
</dbReference>
<evidence type="ECO:0000256" key="2">
    <source>
        <dbReference type="ARBA" id="ARBA00005594"/>
    </source>
</evidence>
<evidence type="ECO:0000256" key="5">
    <source>
        <dbReference type="ARBA" id="ARBA00022490"/>
    </source>
</evidence>
<evidence type="ECO:0000313" key="17">
    <source>
        <dbReference type="EMBL" id="KAA0720377.1"/>
    </source>
</evidence>
<feature type="coiled-coil region" evidence="14">
    <location>
        <begin position="5"/>
        <end position="62"/>
    </location>
</feature>
<dbReference type="InterPro" id="IPR005148">
    <property type="entry name" value="Arg-tRNA-synth_N"/>
</dbReference>
<dbReference type="HAMAP" id="MF_00123">
    <property type="entry name" value="Arg_tRNA_synth"/>
    <property type="match status" value="1"/>
</dbReference>
<dbReference type="SMART" id="SM00836">
    <property type="entry name" value="DALR_1"/>
    <property type="match status" value="1"/>
</dbReference>
<feature type="domain" description="Arginyl tRNA synthetase N-terminal" evidence="16">
    <location>
        <begin position="79"/>
        <end position="167"/>
    </location>
</feature>
<dbReference type="FunFam" id="3.40.50.620:FF:000084">
    <property type="entry name" value="arginine--tRNA ligase, cytoplasmic"/>
    <property type="match status" value="1"/>
</dbReference>
<dbReference type="Gene3D" id="3.40.50.620">
    <property type="entry name" value="HUPs"/>
    <property type="match status" value="1"/>
</dbReference>
<evidence type="ECO:0000259" key="15">
    <source>
        <dbReference type="SMART" id="SM00836"/>
    </source>
</evidence>
<dbReference type="Pfam" id="PF03485">
    <property type="entry name" value="Arg_tRNA_synt_N"/>
    <property type="match status" value="1"/>
</dbReference>
<evidence type="ECO:0000256" key="13">
    <source>
        <dbReference type="RuleBase" id="RU363038"/>
    </source>
</evidence>
<dbReference type="PANTHER" id="PTHR11956:SF5">
    <property type="entry name" value="ARGININE--TRNA LIGASE, CYTOPLASMIC"/>
    <property type="match status" value="1"/>
</dbReference>
<evidence type="ECO:0000256" key="8">
    <source>
        <dbReference type="ARBA" id="ARBA00022840"/>
    </source>
</evidence>
<evidence type="ECO:0000256" key="11">
    <source>
        <dbReference type="ARBA" id="ARBA00033033"/>
    </source>
</evidence>
<keyword evidence="18" id="KW-1185">Reference proteome</keyword>
<comment type="similarity">
    <text evidence="2 13">Belongs to the class-I aminoacyl-tRNA synthetase family.</text>
</comment>
<dbReference type="PRINTS" id="PR01038">
    <property type="entry name" value="TRNASYNTHARG"/>
</dbReference>
<evidence type="ECO:0000256" key="14">
    <source>
        <dbReference type="SAM" id="Coils"/>
    </source>
</evidence>
<dbReference type="Gene3D" id="3.30.1360.70">
    <property type="entry name" value="Arginyl tRNA synthetase N-terminal domain"/>
    <property type="match status" value="1"/>
</dbReference>
<protein>
    <recommendedName>
        <fullName evidence="4">Arginine--tRNA ligase, cytoplasmic</fullName>
        <ecNumber evidence="3">6.1.1.19</ecNumber>
    </recommendedName>
    <alternativeName>
        <fullName evidence="11">Arginyl-tRNA synthetase</fullName>
    </alternativeName>
</protein>
<gene>
    <name evidence="17" type="ORF">E1301_Tti012411</name>
</gene>
<keyword evidence="5" id="KW-0963">Cytoplasm</keyword>
<dbReference type="SUPFAM" id="SSF55190">
    <property type="entry name" value="Arginyl-tRNA synthetase (ArgRS), N-terminal 'additional' domain"/>
    <property type="match status" value="1"/>
</dbReference>
<dbReference type="Pfam" id="PF00750">
    <property type="entry name" value="tRNA-synt_1d"/>
    <property type="match status" value="1"/>
</dbReference>
<evidence type="ECO:0000313" key="18">
    <source>
        <dbReference type="Proteomes" id="UP000324632"/>
    </source>
</evidence>
<keyword evidence="8 13" id="KW-0067">ATP-binding</keyword>
<evidence type="ECO:0000256" key="6">
    <source>
        <dbReference type="ARBA" id="ARBA00022598"/>
    </source>
</evidence>
<evidence type="ECO:0000259" key="16">
    <source>
        <dbReference type="SMART" id="SM01016"/>
    </source>
</evidence>
<dbReference type="EMBL" id="SOYY01000006">
    <property type="protein sequence ID" value="KAA0720377.1"/>
    <property type="molecule type" value="Genomic_DNA"/>
</dbReference>
<dbReference type="InterPro" id="IPR008909">
    <property type="entry name" value="DALR_anticod-bd"/>
</dbReference>
<keyword evidence="14" id="KW-0175">Coiled coil</keyword>
<evidence type="ECO:0000256" key="4">
    <source>
        <dbReference type="ARBA" id="ARBA00022171"/>
    </source>
</evidence>
<dbReference type="EC" id="6.1.1.19" evidence="3"/>
<dbReference type="CDD" id="cd00671">
    <property type="entry name" value="ArgRS_core"/>
    <property type="match status" value="1"/>
</dbReference>
<dbReference type="GO" id="GO:0006420">
    <property type="term" value="P:arginyl-tRNA aminoacylation"/>
    <property type="evidence" value="ECO:0007669"/>
    <property type="project" value="InterPro"/>
</dbReference>
<dbReference type="Gene3D" id="1.10.730.10">
    <property type="entry name" value="Isoleucyl-tRNA Synthetase, Domain 1"/>
    <property type="match status" value="1"/>
</dbReference>
<evidence type="ECO:0000256" key="10">
    <source>
        <dbReference type="ARBA" id="ARBA00023146"/>
    </source>
</evidence>
<dbReference type="FunFam" id="1.10.730.10:FF:000016">
    <property type="entry name" value="Arginine--tRNA ligase, cytoplasmic"/>
    <property type="match status" value="1"/>
</dbReference>
<evidence type="ECO:0000256" key="3">
    <source>
        <dbReference type="ARBA" id="ARBA00012837"/>
    </source>
</evidence>
<keyword evidence="7 13" id="KW-0547">Nucleotide-binding</keyword>
<dbReference type="SMART" id="SM01016">
    <property type="entry name" value="Arg_tRNA_synt_N"/>
    <property type="match status" value="1"/>
</dbReference>
<dbReference type="FunFam" id="3.30.1360.70:FF:000002">
    <property type="entry name" value="arginine--tRNA ligase, cytoplasmic"/>
    <property type="match status" value="1"/>
</dbReference>
<evidence type="ECO:0000256" key="12">
    <source>
        <dbReference type="ARBA" id="ARBA00049339"/>
    </source>
</evidence>
<dbReference type="SUPFAM" id="SSF47323">
    <property type="entry name" value="Anticodon-binding domain of a subclass of class I aminoacyl-tRNA synthetases"/>
    <property type="match status" value="1"/>
</dbReference>
<dbReference type="GO" id="GO:0005829">
    <property type="term" value="C:cytosol"/>
    <property type="evidence" value="ECO:0007669"/>
    <property type="project" value="UniProtKB-SubCell"/>
</dbReference>
<evidence type="ECO:0000256" key="7">
    <source>
        <dbReference type="ARBA" id="ARBA00022741"/>
    </source>
</evidence>
<dbReference type="GO" id="GO:0005524">
    <property type="term" value="F:ATP binding"/>
    <property type="evidence" value="ECO:0007669"/>
    <property type="project" value="UniProtKB-KW"/>
</dbReference>
<evidence type="ECO:0000256" key="9">
    <source>
        <dbReference type="ARBA" id="ARBA00022917"/>
    </source>
</evidence>
<proteinExistence type="inferred from homology"/>
<dbReference type="GO" id="GO:0004814">
    <property type="term" value="F:arginine-tRNA ligase activity"/>
    <property type="evidence" value="ECO:0007669"/>
    <property type="project" value="UniProtKB-EC"/>
</dbReference>
<comment type="caution">
    <text evidence="17">The sequence shown here is derived from an EMBL/GenBank/DDBJ whole genome shotgun (WGS) entry which is preliminary data.</text>
</comment>
<feature type="domain" description="DALR anticodon binding" evidence="15">
    <location>
        <begin position="535"/>
        <end position="661"/>
    </location>
</feature>
<keyword evidence="6 13" id="KW-0436">Ligase</keyword>
<dbReference type="SUPFAM" id="SSF52374">
    <property type="entry name" value="Nucleotidylyl transferase"/>
    <property type="match status" value="1"/>
</dbReference>
<dbReference type="InterPro" id="IPR036695">
    <property type="entry name" value="Arg-tRNA-synth_N_sf"/>
</dbReference>
<dbReference type="InterPro" id="IPR035684">
    <property type="entry name" value="ArgRS_core"/>
</dbReference>
<dbReference type="PROSITE" id="PS00178">
    <property type="entry name" value="AA_TRNA_LIGASE_I"/>
    <property type="match status" value="1"/>
</dbReference>
<dbReference type="AlphaFoldDB" id="A0A5A9PI55"/>
<evidence type="ECO:0000256" key="1">
    <source>
        <dbReference type="ARBA" id="ARBA00004514"/>
    </source>
</evidence>
<dbReference type="NCBIfam" id="TIGR00456">
    <property type="entry name" value="argS"/>
    <property type="match status" value="1"/>
</dbReference>
<dbReference type="InterPro" id="IPR009080">
    <property type="entry name" value="tRNAsynth_Ia_anticodon-bd"/>
</dbReference>
<dbReference type="InterPro" id="IPR001412">
    <property type="entry name" value="aa-tRNA-synth_I_CS"/>
</dbReference>
<sequence length="661" mass="75724">MDGPVSEYTSRLQRQEQDIKLLQDEIERLKNPQNLNFASSHLEELKEENIRLKYRLNILKKSLQEEMSQNGKTMVNINQCLQQIFGEAISTAYPDLENPPHAVTPNQQAKFGDYQCNSAMAMAQMMKAKGQKVSPREIAEKIVQNIPHNELIEKTEIAGPGFINVHIKRMFVSKLLSNLLVNGAQPPPLEKKKKVVVDFSSPNIAKEMHVGHLRSTIIGDSMCRLFEFLGYEVLRLNHVGDWGTQFGMLIAHLQDKFPNYLTVSPPIGDLQAFYKESKKRFDEDEEFKKRAYQCVVKLQSKEPDFIKGWNLICDVSRKEFQKVYDCLGIRIEERGESYYQELMTAVVKEFEGRGLVQMDEGRKIVFAPGQSVPLTIVKSDGGYTYDTSDLAAIRQRLFVEKADIIIYVTDSGQSSHFQIIFAAAQKIGWYDPEVTRVEHAGFGVVLGEDKKKFKTRSGDTVRLMDLLEEGLKRSMDKLKDKERDKVLTPEELVKAQRAVAFGCIKYADLSHNRINDYVFSFDKMLDDRGNTAAYLLYAFTRIRSIARVANIQEDALRKAAETTEVLLDHEKEWKLGKCILRFPEILQKITDDLLLHTLSDYLYELATTFTEFYDSCYCVEKDRQTGEVVKVNMWRMLLCEATAAVMAKGFDILGINPVERM</sequence>
<keyword evidence="9 13" id="KW-0648">Protein biosynthesis</keyword>
<dbReference type="PANTHER" id="PTHR11956">
    <property type="entry name" value="ARGINYL-TRNA SYNTHETASE"/>
    <property type="match status" value="1"/>
</dbReference>
<dbReference type="InterPro" id="IPR001278">
    <property type="entry name" value="Arg-tRNA-ligase"/>
</dbReference>
<dbReference type="Pfam" id="PF05746">
    <property type="entry name" value="DALR_1"/>
    <property type="match status" value="1"/>
</dbReference>
<dbReference type="GO" id="GO:0017101">
    <property type="term" value="C:aminoacyl-tRNA synthetase multienzyme complex"/>
    <property type="evidence" value="ECO:0007669"/>
    <property type="project" value="UniProtKB-ARBA"/>
</dbReference>
<reference evidence="17 18" key="1">
    <citation type="journal article" date="2019" name="Mol. Ecol. Resour.">
        <title>Chromosome-level genome assembly of Triplophysa tibetana, a fish adapted to the harsh high-altitude environment of the Tibetan Plateau.</title>
        <authorList>
            <person name="Yang X."/>
            <person name="Liu H."/>
            <person name="Ma Z."/>
            <person name="Zou Y."/>
            <person name="Zou M."/>
            <person name="Mao Y."/>
            <person name="Li X."/>
            <person name="Wang H."/>
            <person name="Chen T."/>
            <person name="Wang W."/>
            <person name="Yang R."/>
        </authorList>
    </citation>
    <scope>NUCLEOTIDE SEQUENCE [LARGE SCALE GENOMIC DNA]</scope>
    <source>
        <strain evidence="17">TTIB1903HZAU</strain>
        <tissue evidence="17">Muscle</tissue>
    </source>
</reference>